<evidence type="ECO:0000256" key="2">
    <source>
        <dbReference type="ARBA" id="ARBA00022862"/>
    </source>
</evidence>
<sequence length="153" mass="17333">MELIKVGDIAPDFSLRDNNYQNVCLSDFKGKRVLLSFHPLTWTPVCTDQVRDLDNNWGKFQTFNTVPLAFSVDPAPCKKAWASALLLENLILPSDFWPHGKVAQDYGIFIEDKGISERANIIIDENGIVAWVKVYPKSQLPDLGEVFEFLSNM</sequence>
<protein>
    <submittedName>
        <fullName evidence="7">Thioredoxin peroxidase</fullName>
    </submittedName>
</protein>
<dbReference type="SUPFAM" id="SSF52833">
    <property type="entry name" value="Thioredoxin-like"/>
    <property type="match status" value="1"/>
</dbReference>
<accession>A0A1J0GE52</accession>
<keyword evidence="8" id="KW-1185">Reference proteome</keyword>
<dbReference type="KEGG" id="ceu:A7L45_05705"/>
<proteinExistence type="predicted"/>
<dbReference type="Proteomes" id="UP000182569">
    <property type="component" value="Chromosome"/>
</dbReference>
<dbReference type="InterPro" id="IPR024706">
    <property type="entry name" value="Peroxiredoxin_AhpC-typ"/>
</dbReference>
<feature type="domain" description="Thioredoxin" evidence="6">
    <location>
        <begin position="4"/>
        <end position="153"/>
    </location>
</feature>
<evidence type="ECO:0000313" key="8">
    <source>
        <dbReference type="Proteomes" id="UP000182569"/>
    </source>
</evidence>
<dbReference type="EMBL" id="CP015756">
    <property type="protein sequence ID" value="APC39597.1"/>
    <property type="molecule type" value="Genomic_DNA"/>
</dbReference>
<organism evidence="7 8">
    <name type="scientific">Clostridium estertheticum subsp. estertheticum</name>
    <dbReference type="NCBI Taxonomy" id="1552"/>
    <lineage>
        <taxon>Bacteria</taxon>
        <taxon>Bacillati</taxon>
        <taxon>Bacillota</taxon>
        <taxon>Clostridia</taxon>
        <taxon>Eubacteriales</taxon>
        <taxon>Clostridiaceae</taxon>
        <taxon>Clostridium</taxon>
    </lineage>
</organism>
<keyword evidence="4" id="KW-0676">Redox-active center</keyword>
<gene>
    <name evidence="7" type="ORF">A7L45_05705</name>
</gene>
<keyword evidence="3" id="KW-0560">Oxidoreductase</keyword>
<evidence type="ECO:0000256" key="3">
    <source>
        <dbReference type="ARBA" id="ARBA00023002"/>
    </source>
</evidence>
<evidence type="ECO:0000256" key="1">
    <source>
        <dbReference type="ARBA" id="ARBA00022559"/>
    </source>
</evidence>
<dbReference type="PANTHER" id="PTHR43110:SF1">
    <property type="entry name" value="THIOL PEROXIDASE"/>
    <property type="match status" value="1"/>
</dbReference>
<feature type="active site" description="Cysteine sulfenic acid (-SOH) intermediate; for peroxidase activity" evidence="5">
    <location>
        <position position="46"/>
    </location>
</feature>
<dbReference type="PROSITE" id="PS51352">
    <property type="entry name" value="THIOREDOXIN_2"/>
    <property type="match status" value="1"/>
</dbReference>
<evidence type="ECO:0000259" key="6">
    <source>
        <dbReference type="PROSITE" id="PS51352"/>
    </source>
</evidence>
<keyword evidence="2" id="KW-0049">Antioxidant</keyword>
<dbReference type="InterPro" id="IPR000866">
    <property type="entry name" value="AhpC/TSA"/>
</dbReference>
<dbReference type="Pfam" id="PF00578">
    <property type="entry name" value="AhpC-TSA"/>
    <property type="match status" value="1"/>
</dbReference>
<dbReference type="STRING" id="1552.A7L45_05705"/>
<dbReference type="InterPro" id="IPR050455">
    <property type="entry name" value="Tpx_Peroxidase_subfamily"/>
</dbReference>
<dbReference type="InterPro" id="IPR013766">
    <property type="entry name" value="Thioredoxin_domain"/>
</dbReference>
<dbReference type="OrthoDB" id="9812811at2"/>
<dbReference type="InterPro" id="IPR036249">
    <property type="entry name" value="Thioredoxin-like_sf"/>
</dbReference>
<dbReference type="AlphaFoldDB" id="A0A1J0GE52"/>
<reference evidence="8" key="1">
    <citation type="journal article" date="2016" name="Front. Microbiol.">
        <title>Complete Genome Sequence of Clostridium estertheticum DSM 8809, a Microbe Identified in Spoiled Vacuum Packed Beef.</title>
        <authorList>
            <person name="Yu Z."/>
            <person name="Gunn L."/>
            <person name="Brennan E."/>
            <person name="Reid R."/>
            <person name="Wall P.G."/>
            <person name="Gaora O.P."/>
            <person name="Hurley D."/>
            <person name="Bolton D."/>
            <person name="Fanning S."/>
        </authorList>
    </citation>
    <scope>NUCLEOTIDE SEQUENCE [LARGE SCALE GENOMIC DNA]</scope>
    <source>
        <strain evidence="8">DSM 8809</strain>
    </source>
</reference>
<evidence type="ECO:0000256" key="4">
    <source>
        <dbReference type="ARBA" id="ARBA00023284"/>
    </source>
</evidence>
<keyword evidence="1 7" id="KW-0575">Peroxidase</keyword>
<evidence type="ECO:0000256" key="5">
    <source>
        <dbReference type="PIRSR" id="PIRSR000239-1"/>
    </source>
</evidence>
<dbReference type="PANTHER" id="PTHR43110">
    <property type="entry name" value="THIOL PEROXIDASE"/>
    <property type="match status" value="1"/>
</dbReference>
<dbReference type="RefSeq" id="WP_071611890.1">
    <property type="nucleotide sequence ID" value="NZ_CP015756.1"/>
</dbReference>
<dbReference type="Gene3D" id="3.40.30.10">
    <property type="entry name" value="Glutaredoxin"/>
    <property type="match status" value="1"/>
</dbReference>
<dbReference type="GO" id="GO:0004601">
    <property type="term" value="F:peroxidase activity"/>
    <property type="evidence" value="ECO:0007669"/>
    <property type="project" value="UniProtKB-KW"/>
</dbReference>
<name>A0A1J0GE52_9CLOT</name>
<evidence type="ECO:0000313" key="7">
    <source>
        <dbReference type="EMBL" id="APC39597.1"/>
    </source>
</evidence>
<dbReference type="PIRSF" id="PIRSF000239">
    <property type="entry name" value="AHPC"/>
    <property type="match status" value="1"/>
</dbReference>